<proteinExistence type="predicted"/>
<organism evidence="2 3">
    <name type="scientific">Trichinella zimbabwensis</name>
    <dbReference type="NCBI Taxonomy" id="268475"/>
    <lineage>
        <taxon>Eukaryota</taxon>
        <taxon>Metazoa</taxon>
        <taxon>Ecdysozoa</taxon>
        <taxon>Nematoda</taxon>
        <taxon>Enoplea</taxon>
        <taxon>Dorylaimia</taxon>
        <taxon>Trichinellida</taxon>
        <taxon>Trichinellidae</taxon>
        <taxon>Trichinella</taxon>
    </lineage>
</organism>
<reference evidence="2 3" key="1">
    <citation type="submission" date="2015-01" db="EMBL/GenBank/DDBJ databases">
        <title>Evolution of Trichinella species and genotypes.</title>
        <authorList>
            <person name="Korhonen P.K."/>
            <person name="Edoardo P."/>
            <person name="Giuseppe L.R."/>
            <person name="Gasser R.B."/>
        </authorList>
    </citation>
    <scope>NUCLEOTIDE SEQUENCE [LARGE SCALE GENOMIC DNA]</scope>
    <source>
        <strain evidence="2">ISS1029</strain>
    </source>
</reference>
<evidence type="ECO:0000256" key="1">
    <source>
        <dbReference type="SAM" id="MobiDB-lite"/>
    </source>
</evidence>
<name>A0A0V1HE85_9BILA</name>
<sequence>MSSLKREQGKRVSRAGSSRTDNMTTETNPPVDTGASNMNMKAMSIVYTSSLLPNHCQCNTRNLNQCFPNLGKLPKISHVSVHVTPVLSMHYMIHCQALTVKGLIPRSEEVMKNVITIKNELH</sequence>
<dbReference type="AlphaFoldDB" id="A0A0V1HE85"/>
<dbReference type="Proteomes" id="UP000055024">
    <property type="component" value="Unassembled WGS sequence"/>
</dbReference>
<protein>
    <submittedName>
        <fullName evidence="2">Uncharacterized protein</fullName>
    </submittedName>
</protein>
<accession>A0A0V1HE85</accession>
<feature type="compositionally biased region" description="Basic and acidic residues" evidence="1">
    <location>
        <begin position="1"/>
        <end position="10"/>
    </location>
</feature>
<feature type="compositionally biased region" description="Polar residues" evidence="1">
    <location>
        <begin position="15"/>
        <end position="37"/>
    </location>
</feature>
<dbReference type="EMBL" id="JYDP01000080">
    <property type="protein sequence ID" value="KRZ08858.1"/>
    <property type="molecule type" value="Genomic_DNA"/>
</dbReference>
<evidence type="ECO:0000313" key="2">
    <source>
        <dbReference type="EMBL" id="KRZ08858.1"/>
    </source>
</evidence>
<feature type="region of interest" description="Disordered" evidence="1">
    <location>
        <begin position="1"/>
        <end position="37"/>
    </location>
</feature>
<keyword evidence="3" id="KW-1185">Reference proteome</keyword>
<gene>
    <name evidence="2" type="ORF">T11_10474</name>
</gene>
<comment type="caution">
    <text evidence="2">The sequence shown here is derived from an EMBL/GenBank/DDBJ whole genome shotgun (WGS) entry which is preliminary data.</text>
</comment>
<evidence type="ECO:0000313" key="3">
    <source>
        <dbReference type="Proteomes" id="UP000055024"/>
    </source>
</evidence>